<dbReference type="NCBIfam" id="TIGR00254">
    <property type="entry name" value="GGDEF"/>
    <property type="match status" value="1"/>
</dbReference>
<evidence type="ECO:0000313" key="4">
    <source>
        <dbReference type="EMBL" id="NRT58185.1"/>
    </source>
</evidence>
<dbReference type="InterPro" id="IPR000160">
    <property type="entry name" value="GGDEF_dom"/>
</dbReference>
<sequence length="343" mass="37433">MRHTESIDSTEVLKQAVQLMRRHGTSMHPVHYAIWYEYARGENLDLRNAIDRYLSQHLHLDDAVAEALHKRHVVGSGTDPAMLRRMSDSVSSVLGQIADSAARAGDQTAAYGSSLSRFQDGLNGREPLPGLEEIVATTRQMHSAIQDLQRRLADSRDEIGQLRDELDRVRLETLTDMLTGLANRRAFEQRLAACVTLAASAGLHSHAPCLLMADLDHFKRINDTYGHGTGDQVLCAVAAALKAGTPEQGLAARIGGEEFVLLLPAMQLPAARMLAEQLRHAVAQLRVPARTPTGGETAIQVTLSMGLTTLQRGETGRQLIERADQALYQSKSGGRDRVTVKAG</sequence>
<keyword evidence="5" id="KW-1185">Reference proteome</keyword>
<evidence type="ECO:0000256" key="2">
    <source>
        <dbReference type="SAM" id="Coils"/>
    </source>
</evidence>
<reference evidence="4 5" key="1">
    <citation type="submission" date="2020-05" db="EMBL/GenBank/DDBJ databases">
        <title>Genomic Encyclopedia of Type Strains, Phase IV (KMG-V): Genome sequencing to study the core and pangenomes of soil and plant-associated prokaryotes.</title>
        <authorList>
            <person name="Whitman W."/>
        </authorList>
    </citation>
    <scope>NUCLEOTIDE SEQUENCE [LARGE SCALE GENOMIC DNA]</scope>
    <source>
        <strain evidence="4 5">C29</strain>
    </source>
</reference>
<dbReference type="SUPFAM" id="SSF55073">
    <property type="entry name" value="Nucleotide cyclase"/>
    <property type="match status" value="1"/>
</dbReference>
<dbReference type="SMART" id="SM00267">
    <property type="entry name" value="GGDEF"/>
    <property type="match status" value="1"/>
</dbReference>
<dbReference type="InterPro" id="IPR043128">
    <property type="entry name" value="Rev_trsase/Diguanyl_cyclase"/>
</dbReference>
<dbReference type="RefSeq" id="WP_173807215.1">
    <property type="nucleotide sequence ID" value="NZ_JABSNM010000024.1"/>
</dbReference>
<name>A0ABX2G774_9BURK</name>
<proteinExistence type="predicted"/>
<dbReference type="InterPro" id="IPR029787">
    <property type="entry name" value="Nucleotide_cyclase"/>
</dbReference>
<feature type="coiled-coil region" evidence="2">
    <location>
        <begin position="145"/>
        <end position="172"/>
    </location>
</feature>
<evidence type="ECO:0000256" key="1">
    <source>
        <dbReference type="ARBA" id="ARBA00012528"/>
    </source>
</evidence>
<feature type="domain" description="GGDEF" evidence="3">
    <location>
        <begin position="206"/>
        <end position="343"/>
    </location>
</feature>
<protein>
    <recommendedName>
        <fullName evidence="1">diguanylate cyclase</fullName>
        <ecNumber evidence="1">2.7.7.65</ecNumber>
    </recommendedName>
</protein>
<keyword evidence="2" id="KW-0175">Coiled coil</keyword>
<dbReference type="PANTHER" id="PTHR45138:SF2">
    <property type="entry name" value="DIGUANYLATE CYCLASE VDCA"/>
    <property type="match status" value="1"/>
</dbReference>
<dbReference type="Pfam" id="PF00990">
    <property type="entry name" value="GGDEF"/>
    <property type="match status" value="1"/>
</dbReference>
<evidence type="ECO:0000313" key="5">
    <source>
        <dbReference type="Proteomes" id="UP001516061"/>
    </source>
</evidence>
<organism evidence="4 5">
    <name type="scientific">Sphaerotilus uruguayifluvii</name>
    <dbReference type="NCBI Taxonomy" id="2735897"/>
    <lineage>
        <taxon>Bacteria</taxon>
        <taxon>Pseudomonadati</taxon>
        <taxon>Pseudomonadota</taxon>
        <taxon>Betaproteobacteria</taxon>
        <taxon>Burkholderiales</taxon>
        <taxon>Sphaerotilaceae</taxon>
        <taxon>Sphaerotilus</taxon>
    </lineage>
</organism>
<dbReference type="CDD" id="cd01949">
    <property type="entry name" value="GGDEF"/>
    <property type="match status" value="1"/>
</dbReference>
<dbReference type="PROSITE" id="PS50887">
    <property type="entry name" value="GGDEF"/>
    <property type="match status" value="1"/>
</dbReference>
<evidence type="ECO:0000259" key="3">
    <source>
        <dbReference type="PROSITE" id="PS50887"/>
    </source>
</evidence>
<accession>A0ABX2G774</accession>
<dbReference type="Proteomes" id="UP001516061">
    <property type="component" value="Unassembled WGS sequence"/>
</dbReference>
<dbReference type="EC" id="2.7.7.65" evidence="1"/>
<dbReference type="Gene3D" id="3.30.70.270">
    <property type="match status" value="1"/>
</dbReference>
<dbReference type="EMBL" id="JABSNM010000024">
    <property type="protein sequence ID" value="NRT58185.1"/>
    <property type="molecule type" value="Genomic_DNA"/>
</dbReference>
<dbReference type="InterPro" id="IPR050469">
    <property type="entry name" value="Diguanylate_Cyclase"/>
</dbReference>
<dbReference type="PANTHER" id="PTHR45138">
    <property type="entry name" value="REGULATORY COMPONENTS OF SENSORY TRANSDUCTION SYSTEM"/>
    <property type="match status" value="1"/>
</dbReference>
<gene>
    <name evidence="4" type="ORF">HNQ01_003951</name>
</gene>
<comment type="caution">
    <text evidence="4">The sequence shown here is derived from an EMBL/GenBank/DDBJ whole genome shotgun (WGS) entry which is preliminary data.</text>
</comment>